<feature type="region of interest" description="Disordered" evidence="6">
    <location>
        <begin position="315"/>
        <end position="342"/>
    </location>
</feature>
<evidence type="ECO:0000256" key="1">
    <source>
        <dbReference type="ARBA" id="ARBA00004141"/>
    </source>
</evidence>
<keyword evidence="10" id="KW-1185">Reference proteome</keyword>
<evidence type="ECO:0000256" key="4">
    <source>
        <dbReference type="ARBA" id="ARBA00023136"/>
    </source>
</evidence>
<dbReference type="PANTHER" id="PTHR33048:SF160">
    <property type="entry name" value="SAT4 FAMILY MEMBRANE PROTEIN"/>
    <property type="match status" value="1"/>
</dbReference>
<feature type="transmembrane region" description="Helical" evidence="7">
    <location>
        <begin position="236"/>
        <end position="258"/>
    </location>
</feature>
<evidence type="ECO:0000313" key="9">
    <source>
        <dbReference type="EMBL" id="PLB51213.1"/>
    </source>
</evidence>
<feature type="compositionally biased region" description="Basic and acidic residues" evidence="6">
    <location>
        <begin position="323"/>
        <end position="336"/>
    </location>
</feature>
<feature type="transmembrane region" description="Helical" evidence="7">
    <location>
        <begin position="71"/>
        <end position="91"/>
    </location>
</feature>
<dbReference type="GeneID" id="36558484"/>
<evidence type="ECO:0000256" key="3">
    <source>
        <dbReference type="ARBA" id="ARBA00022989"/>
    </source>
</evidence>
<dbReference type="InterPro" id="IPR052337">
    <property type="entry name" value="SAT4-like"/>
</dbReference>
<feature type="transmembrane region" description="Helical" evidence="7">
    <location>
        <begin position="36"/>
        <end position="59"/>
    </location>
</feature>
<feature type="transmembrane region" description="Helical" evidence="7">
    <location>
        <begin position="195"/>
        <end position="216"/>
    </location>
</feature>
<proteinExistence type="inferred from homology"/>
<evidence type="ECO:0000259" key="8">
    <source>
        <dbReference type="Pfam" id="PF20684"/>
    </source>
</evidence>
<dbReference type="PANTHER" id="PTHR33048">
    <property type="entry name" value="PTH11-LIKE INTEGRAL MEMBRANE PROTEIN (AFU_ORTHOLOGUE AFUA_5G11245)"/>
    <property type="match status" value="1"/>
</dbReference>
<keyword evidence="2 7" id="KW-0812">Transmembrane</keyword>
<evidence type="ECO:0000256" key="7">
    <source>
        <dbReference type="SAM" id="Phobius"/>
    </source>
</evidence>
<sequence length="363" mass="41020">MSPLSPTQIQALLERPAVSPPPGQASNLDDPPNLLIFGRTIILLAWILSSMLILIRVYTKIVVVRKFRMSDYAMLLAWGLFMGYLVMGWKINELAPGVDQWNIRLRDFIKMYYYFHIDSIIYGIIIFFIKLSILLQYLEIFSVQRDFFFWACHGLIWVNFVFYAIRTFLEIFACRYLSETGGMLRIDGACPIETMLISIVSSAINSASDIIILILIQIRIWRLHMTLHKKSSVSVVFLFGLLATVASILGVAYTVFIYTKTNNSYNSWCAGVWTVIEIACGIIAGCLPSFSRFLRNISQSAFISELGGFLHNMVSSSSSKRRKDPDVDVDKTRRVPDQYPLASFAPGTQLSLSSTVAADSLRP</sequence>
<dbReference type="STRING" id="1392250.A0A2I2GEB4"/>
<dbReference type="OrthoDB" id="4682787at2759"/>
<protein>
    <recommendedName>
        <fullName evidence="8">Rhodopsin domain-containing protein</fullName>
    </recommendedName>
</protein>
<feature type="transmembrane region" description="Helical" evidence="7">
    <location>
        <begin position="111"/>
        <end position="135"/>
    </location>
</feature>
<keyword evidence="3 7" id="KW-1133">Transmembrane helix</keyword>
<accession>A0A2I2GEB4</accession>
<gene>
    <name evidence="9" type="ORF">P170DRAFT_446341</name>
</gene>
<comment type="similarity">
    <text evidence="5">Belongs to the SAT4 family.</text>
</comment>
<name>A0A2I2GEB4_9EURO</name>
<feature type="domain" description="Rhodopsin" evidence="8">
    <location>
        <begin position="55"/>
        <end position="295"/>
    </location>
</feature>
<comment type="subcellular location">
    <subcellularLocation>
        <location evidence="1">Membrane</location>
        <topology evidence="1">Multi-pass membrane protein</topology>
    </subcellularLocation>
</comment>
<dbReference type="Proteomes" id="UP000234275">
    <property type="component" value="Unassembled WGS sequence"/>
</dbReference>
<dbReference type="AlphaFoldDB" id="A0A2I2GEB4"/>
<dbReference type="InterPro" id="IPR049326">
    <property type="entry name" value="Rhodopsin_dom_fungi"/>
</dbReference>
<dbReference type="EMBL" id="MSFO01000003">
    <property type="protein sequence ID" value="PLB51213.1"/>
    <property type="molecule type" value="Genomic_DNA"/>
</dbReference>
<evidence type="ECO:0000256" key="2">
    <source>
        <dbReference type="ARBA" id="ARBA00022692"/>
    </source>
</evidence>
<dbReference type="VEuPathDB" id="FungiDB:P170DRAFT_446341"/>
<dbReference type="RefSeq" id="XP_024706515.1">
    <property type="nucleotide sequence ID" value="XM_024850785.1"/>
</dbReference>
<dbReference type="Pfam" id="PF20684">
    <property type="entry name" value="Fung_rhodopsin"/>
    <property type="match status" value="1"/>
</dbReference>
<comment type="caution">
    <text evidence="9">The sequence shown here is derived from an EMBL/GenBank/DDBJ whole genome shotgun (WGS) entry which is preliminary data.</text>
</comment>
<evidence type="ECO:0000256" key="5">
    <source>
        <dbReference type="ARBA" id="ARBA00038359"/>
    </source>
</evidence>
<feature type="transmembrane region" description="Helical" evidence="7">
    <location>
        <begin position="147"/>
        <end position="165"/>
    </location>
</feature>
<dbReference type="GO" id="GO:0016020">
    <property type="term" value="C:membrane"/>
    <property type="evidence" value="ECO:0007669"/>
    <property type="project" value="UniProtKB-SubCell"/>
</dbReference>
<feature type="transmembrane region" description="Helical" evidence="7">
    <location>
        <begin position="270"/>
        <end position="290"/>
    </location>
</feature>
<organism evidence="9 10">
    <name type="scientific">Aspergillus steynii IBT 23096</name>
    <dbReference type="NCBI Taxonomy" id="1392250"/>
    <lineage>
        <taxon>Eukaryota</taxon>
        <taxon>Fungi</taxon>
        <taxon>Dikarya</taxon>
        <taxon>Ascomycota</taxon>
        <taxon>Pezizomycotina</taxon>
        <taxon>Eurotiomycetes</taxon>
        <taxon>Eurotiomycetidae</taxon>
        <taxon>Eurotiales</taxon>
        <taxon>Aspergillaceae</taxon>
        <taxon>Aspergillus</taxon>
        <taxon>Aspergillus subgen. Circumdati</taxon>
    </lineage>
</organism>
<keyword evidence="4 7" id="KW-0472">Membrane</keyword>
<reference evidence="9 10" key="1">
    <citation type="submission" date="2016-12" db="EMBL/GenBank/DDBJ databases">
        <title>The genomes of Aspergillus section Nigri reveals drivers in fungal speciation.</title>
        <authorList>
            <consortium name="DOE Joint Genome Institute"/>
            <person name="Vesth T.C."/>
            <person name="Nybo J."/>
            <person name="Theobald S."/>
            <person name="Brandl J."/>
            <person name="Frisvad J.C."/>
            <person name="Nielsen K.F."/>
            <person name="Lyhne E.K."/>
            <person name="Kogle M.E."/>
            <person name="Kuo A."/>
            <person name="Riley R."/>
            <person name="Clum A."/>
            <person name="Nolan M."/>
            <person name="Lipzen A."/>
            <person name="Salamov A."/>
            <person name="Henrissat B."/>
            <person name="Wiebenga A."/>
            <person name="De Vries R.P."/>
            <person name="Grigoriev I.V."/>
            <person name="Mortensen U.H."/>
            <person name="Andersen M.R."/>
            <person name="Baker S.E."/>
        </authorList>
    </citation>
    <scope>NUCLEOTIDE SEQUENCE [LARGE SCALE GENOMIC DNA]</scope>
    <source>
        <strain evidence="9 10">IBT 23096</strain>
    </source>
</reference>
<evidence type="ECO:0000313" key="10">
    <source>
        <dbReference type="Proteomes" id="UP000234275"/>
    </source>
</evidence>
<evidence type="ECO:0000256" key="6">
    <source>
        <dbReference type="SAM" id="MobiDB-lite"/>
    </source>
</evidence>